<dbReference type="Pfam" id="PF00730">
    <property type="entry name" value="HhH-GPD"/>
    <property type="match status" value="1"/>
</dbReference>
<dbReference type="InterPro" id="IPR011257">
    <property type="entry name" value="DNA_glycosylase"/>
</dbReference>
<feature type="domain" description="HhH-GPD" evidence="1">
    <location>
        <begin position="42"/>
        <end position="198"/>
    </location>
</feature>
<dbReference type="SUPFAM" id="SSF48150">
    <property type="entry name" value="DNA-glycosylase"/>
    <property type="match status" value="1"/>
</dbReference>
<dbReference type="GO" id="GO:0006284">
    <property type="term" value="P:base-excision repair"/>
    <property type="evidence" value="ECO:0007669"/>
    <property type="project" value="InterPro"/>
</dbReference>
<keyword evidence="2" id="KW-0540">Nuclease</keyword>
<accession>A0A8J6NT06</accession>
<dbReference type="Gene3D" id="1.10.340.30">
    <property type="entry name" value="Hypothetical protein, domain 2"/>
    <property type="match status" value="1"/>
</dbReference>
<dbReference type="AlphaFoldDB" id="A0A8J6NT06"/>
<evidence type="ECO:0000313" key="2">
    <source>
        <dbReference type="EMBL" id="MBC8432539.1"/>
    </source>
</evidence>
<dbReference type="InterPro" id="IPR023170">
    <property type="entry name" value="HhH_base_excis_C"/>
</dbReference>
<reference evidence="2 3" key="1">
    <citation type="submission" date="2020-08" db="EMBL/GenBank/DDBJ databases">
        <title>Bridging the membrane lipid divide: bacteria of the FCB group superphylum have the potential to synthesize archaeal ether lipids.</title>
        <authorList>
            <person name="Villanueva L."/>
            <person name="Von Meijenfeldt F.A.B."/>
            <person name="Westbye A.B."/>
            <person name="Yadav S."/>
            <person name="Hopmans E.C."/>
            <person name="Dutilh B.E."/>
            <person name="Sinninghe Damste J.S."/>
        </authorList>
    </citation>
    <scope>NUCLEOTIDE SEQUENCE [LARGE SCALE GENOMIC DNA]</scope>
    <source>
        <strain evidence="2">NIOZ-UU17</strain>
    </source>
</reference>
<sequence>MNLQPPIQKTVSQVCKILDQNYPNSNLGNKRNPLDEYLYIILSLRTHAPGFTTSYKVFKSRFRSWREAERASVEEIEEAIISGGLASQKAKRIKVALQHIRRELGELSLRRLKSMPQEQVEAFLTELPGIGLKSARCIMMYSLGFQVLPVDTHVARISRRLGWVDAYSYRKLHDELEHIMPSSLRYSFHIYCVQHGRAVCRGQYPRCDICCLSKYCNQVGVGRKGTLRTSIN</sequence>
<name>A0A8J6NT06_9BACT</name>
<dbReference type="Gene3D" id="1.10.1670.10">
    <property type="entry name" value="Helix-hairpin-Helix base-excision DNA repair enzymes (C-terminal)"/>
    <property type="match status" value="1"/>
</dbReference>
<proteinExistence type="predicted"/>
<dbReference type="GO" id="GO:0004519">
    <property type="term" value="F:endonuclease activity"/>
    <property type="evidence" value="ECO:0007669"/>
    <property type="project" value="UniProtKB-KW"/>
</dbReference>
<dbReference type="InterPro" id="IPR003265">
    <property type="entry name" value="HhH-GPD_domain"/>
</dbReference>
<dbReference type="Proteomes" id="UP000605201">
    <property type="component" value="Unassembled WGS sequence"/>
</dbReference>
<dbReference type="PANTHER" id="PTHR47203:SF1">
    <property type="entry name" value="HYPOTHETICAL BASE EXCISION DNA REPAIR PROTEIN (EUROFUNG)"/>
    <property type="match status" value="1"/>
</dbReference>
<protein>
    <submittedName>
        <fullName evidence="2">Endonuclease III</fullName>
    </submittedName>
</protein>
<keyword evidence="2" id="KW-0378">Hydrolase</keyword>
<dbReference type="CDD" id="cd00056">
    <property type="entry name" value="ENDO3c"/>
    <property type="match status" value="1"/>
</dbReference>
<dbReference type="PANTHER" id="PTHR47203">
    <property type="match status" value="1"/>
</dbReference>
<keyword evidence="2" id="KW-0255">Endonuclease</keyword>
<organism evidence="2 3">
    <name type="scientific">Candidatus Desulfatibia vada</name>
    <dbReference type="NCBI Taxonomy" id="2841696"/>
    <lineage>
        <taxon>Bacteria</taxon>
        <taxon>Pseudomonadati</taxon>
        <taxon>Thermodesulfobacteriota</taxon>
        <taxon>Desulfobacteria</taxon>
        <taxon>Desulfobacterales</taxon>
        <taxon>Desulfobacterales incertae sedis</taxon>
        <taxon>Candidatus Desulfatibia</taxon>
    </lineage>
</organism>
<dbReference type="SMART" id="SM00478">
    <property type="entry name" value="ENDO3c"/>
    <property type="match status" value="1"/>
</dbReference>
<evidence type="ECO:0000313" key="3">
    <source>
        <dbReference type="Proteomes" id="UP000605201"/>
    </source>
</evidence>
<dbReference type="PIRSF" id="PIRSF001435">
    <property type="entry name" value="Nth"/>
    <property type="match status" value="1"/>
</dbReference>
<evidence type="ECO:0000259" key="1">
    <source>
        <dbReference type="SMART" id="SM00478"/>
    </source>
</evidence>
<comment type="caution">
    <text evidence="2">The sequence shown here is derived from an EMBL/GenBank/DDBJ whole genome shotgun (WGS) entry which is preliminary data.</text>
</comment>
<gene>
    <name evidence="2" type="ORF">H8D96_11535</name>
</gene>
<dbReference type="EMBL" id="JACNIG010000230">
    <property type="protein sequence ID" value="MBC8432539.1"/>
    <property type="molecule type" value="Genomic_DNA"/>
</dbReference>